<gene>
    <name evidence="2" type="ORF">NKR19_g8591</name>
</gene>
<dbReference type="PANTHER" id="PTHR38886">
    <property type="entry name" value="SESA DOMAIN-CONTAINING PROTEIN"/>
    <property type="match status" value="1"/>
</dbReference>
<proteinExistence type="predicted"/>
<dbReference type="EMBL" id="JANBVN010000179">
    <property type="protein sequence ID" value="KAJ9134573.1"/>
    <property type="molecule type" value="Genomic_DNA"/>
</dbReference>
<dbReference type="PANTHER" id="PTHR38886:SF1">
    <property type="entry name" value="NACHT-NTPASE AND P-LOOP NTPASES N-TERMINAL DOMAIN-CONTAINING PROTEIN"/>
    <property type="match status" value="1"/>
</dbReference>
<dbReference type="InterPro" id="IPR054464">
    <property type="entry name" value="ULD_fung"/>
</dbReference>
<dbReference type="AlphaFoldDB" id="A0AA38VEH8"/>
<evidence type="ECO:0000313" key="3">
    <source>
        <dbReference type="Proteomes" id="UP001174691"/>
    </source>
</evidence>
<reference evidence="2" key="1">
    <citation type="submission" date="2022-07" db="EMBL/GenBank/DDBJ databases">
        <title>Fungi with potential for degradation of polypropylene.</title>
        <authorList>
            <person name="Gostincar C."/>
        </authorList>
    </citation>
    <scope>NUCLEOTIDE SEQUENCE</scope>
    <source>
        <strain evidence="2">EXF-13287</strain>
    </source>
</reference>
<evidence type="ECO:0000259" key="1">
    <source>
        <dbReference type="Pfam" id="PF22893"/>
    </source>
</evidence>
<accession>A0AA38VEH8</accession>
<evidence type="ECO:0000313" key="2">
    <source>
        <dbReference type="EMBL" id="KAJ9134573.1"/>
    </source>
</evidence>
<dbReference type="Proteomes" id="UP001174691">
    <property type="component" value="Unassembled WGS sequence"/>
</dbReference>
<keyword evidence="3" id="KW-1185">Reference proteome</keyword>
<protein>
    <recommendedName>
        <fullName evidence="1">Ubiquitin-like domain-containing protein</fullName>
    </recommendedName>
</protein>
<name>A0AA38VEH8_9PEZI</name>
<organism evidence="2 3">
    <name type="scientific">Coniochaeta hoffmannii</name>
    <dbReference type="NCBI Taxonomy" id="91930"/>
    <lineage>
        <taxon>Eukaryota</taxon>
        <taxon>Fungi</taxon>
        <taxon>Dikarya</taxon>
        <taxon>Ascomycota</taxon>
        <taxon>Pezizomycotina</taxon>
        <taxon>Sordariomycetes</taxon>
        <taxon>Sordariomycetidae</taxon>
        <taxon>Coniochaetales</taxon>
        <taxon>Coniochaetaceae</taxon>
        <taxon>Coniochaeta</taxon>
    </lineage>
</organism>
<feature type="domain" description="Ubiquitin-like" evidence="1">
    <location>
        <begin position="200"/>
        <end position="278"/>
    </location>
</feature>
<sequence>MSAALVFGSLGEIITFSKLVYQLAQALDDSRAAPKSTKNFAGNWTTSDAYKKVKWLKEKETVQDLREKLRTGTERITMLLNLASKVSARLDCRTMLSRMNEVESRLDDQCKHHETVLAVVKAQLDKSRNQICLQLDFIQSAVHQQESRTQMILFYAKSTLGAVKCLQQMVGQMFQTVLSLHDLASQGLYMRSLDPAKGLPVTLEDALGNIRENPLDWISSWEALHSLIAHSFKDQKGSQLVLRKRYALQDSGSGAELDLKRPFSLRRGMKIDMSMLLSPVNMFSARPKGVASQSR</sequence>
<dbReference type="Pfam" id="PF22893">
    <property type="entry name" value="ULD_2"/>
    <property type="match status" value="1"/>
</dbReference>
<comment type="caution">
    <text evidence="2">The sequence shown here is derived from an EMBL/GenBank/DDBJ whole genome shotgun (WGS) entry which is preliminary data.</text>
</comment>